<comment type="caution">
    <text evidence="1">The sequence shown here is derived from an EMBL/GenBank/DDBJ whole genome shotgun (WGS) entry which is preliminary data.</text>
</comment>
<proteinExistence type="predicted"/>
<reference evidence="1 2" key="1">
    <citation type="submission" date="2015-11" db="EMBL/GenBank/DDBJ databases">
        <authorList>
            <person name="Lin W."/>
        </authorList>
    </citation>
    <scope>NUCLEOTIDE SEQUENCE [LARGE SCALE GENOMIC DNA]</scope>
    <source>
        <strain evidence="1 2">HCH-1</strain>
    </source>
</reference>
<accession>A0ABR5SDJ2</accession>
<dbReference type="Proteomes" id="UP000060487">
    <property type="component" value="Unassembled WGS sequence"/>
</dbReference>
<dbReference type="EMBL" id="LNQR01000079">
    <property type="protein sequence ID" value="KWT83381.1"/>
    <property type="molecule type" value="Genomic_DNA"/>
</dbReference>
<dbReference type="InterPro" id="IPR012505">
    <property type="entry name" value="YbbR"/>
</dbReference>
<dbReference type="PANTHER" id="PTHR37804:SF1">
    <property type="entry name" value="CDAA REGULATORY PROTEIN CDAR"/>
    <property type="match status" value="1"/>
</dbReference>
<evidence type="ECO:0000313" key="2">
    <source>
        <dbReference type="Proteomes" id="UP000060487"/>
    </source>
</evidence>
<protein>
    <recommendedName>
        <fullName evidence="3">YbbR-like protein</fullName>
    </recommendedName>
</protein>
<organism evidence="1 2">
    <name type="scientific">Candidatus Magnetominusculus xianensis</name>
    <dbReference type="NCBI Taxonomy" id="1748249"/>
    <lineage>
        <taxon>Bacteria</taxon>
        <taxon>Pseudomonadati</taxon>
        <taxon>Nitrospirota</taxon>
        <taxon>Nitrospiria</taxon>
        <taxon>Nitrospirales</taxon>
        <taxon>Nitrospiraceae</taxon>
        <taxon>Candidatus Magnetominusculus</taxon>
    </lineage>
</organism>
<gene>
    <name evidence="1" type="ORF">ASN18_2256</name>
</gene>
<dbReference type="RefSeq" id="WP_085052859.1">
    <property type="nucleotide sequence ID" value="NZ_LNQR01000079.1"/>
</dbReference>
<dbReference type="Gene3D" id="2.170.120.30">
    <property type="match status" value="1"/>
</dbReference>
<evidence type="ECO:0008006" key="3">
    <source>
        <dbReference type="Google" id="ProtNLM"/>
    </source>
</evidence>
<dbReference type="Pfam" id="PF07949">
    <property type="entry name" value="YbbR"/>
    <property type="match status" value="2"/>
</dbReference>
<sequence>MKKFFTENTELKLITLVLSLILWFIVTLKGQSEVIMELPIEYKNIPKGVEITKTSAKFINVSIKGQERIVKNLLPKDINVFVDLSKVKQGETMFYFTKDNIKMPPSITLARFNPTNIIVRTEEVFTMMLPIKPVIKGEPKHGFTVSEITSTPEEISATGSRQALNKLEYIETEPVYVKDADATFDKTVRLALKDRTLSYENDIVKIKITITADKTTGAKK</sequence>
<keyword evidence="2" id="KW-1185">Reference proteome</keyword>
<dbReference type="PANTHER" id="PTHR37804">
    <property type="entry name" value="CDAA REGULATORY PROTEIN CDAR"/>
    <property type="match status" value="1"/>
</dbReference>
<name>A0ABR5SDJ2_9BACT</name>
<dbReference type="Gene3D" id="2.170.120.40">
    <property type="entry name" value="YbbR-like domain"/>
    <property type="match status" value="1"/>
</dbReference>
<dbReference type="InterPro" id="IPR053154">
    <property type="entry name" value="c-di-AMP_regulator"/>
</dbReference>
<evidence type="ECO:0000313" key="1">
    <source>
        <dbReference type="EMBL" id="KWT83381.1"/>
    </source>
</evidence>